<reference evidence="3 5" key="4">
    <citation type="submission" date="2021-03" db="EMBL/GenBank/DDBJ databases">
        <title>Clinical course, treatment and visual outcome of an outbreak of Burkholderia contaminans endophthalmitis following cataract surgery.</title>
        <authorList>
            <person name="Lind C."/>
            <person name="Olsen K."/>
            <person name="Angelsen N.K."/>
            <person name="Krefting E.A."/>
            <person name="Fossen K."/>
            <person name="Gravningen K."/>
            <person name="Depoorter E."/>
            <person name="Vandamme P."/>
            <person name="Bertelsen G."/>
        </authorList>
    </citation>
    <scope>NUCLEOTIDE SEQUENCE [LARGE SCALE GENOMIC DNA]</scope>
    <source>
        <strain evidence="3 5">51242556</strain>
    </source>
</reference>
<dbReference type="EMBL" id="CP090642">
    <property type="protein sequence ID" value="WFN23130.1"/>
    <property type="molecule type" value="Genomic_DNA"/>
</dbReference>
<dbReference type="EMBL" id="JAENIB010000012">
    <property type="protein sequence ID" value="MBK1933140.1"/>
    <property type="molecule type" value="Genomic_DNA"/>
</dbReference>
<dbReference type="EMBL" id="JAGEMX010000005">
    <property type="protein sequence ID" value="MBO1831362.1"/>
    <property type="molecule type" value="Genomic_DNA"/>
</dbReference>
<dbReference type="Proteomes" id="UP000611459">
    <property type="component" value="Unassembled WGS sequence"/>
</dbReference>
<keyword evidence="5" id="KW-1185">Reference proteome</keyword>
<reference evidence="1" key="2">
    <citation type="journal article" date="2017" name="Genome Announc.">
        <title>High-Quality Draft Genome Sequence of Burkholderia contaminans CH-1, a Gram-Negative Bacterium That Metabolizes 2-Azahypoxanthine, a Plant Growth-Regulating Compound.</title>
        <authorList>
            <person name="Choi J.-H."/>
            <person name="Sugiura H."/>
            <person name="Moriuchi R."/>
            <person name="Kawagishi H."/>
            <person name="Dohra H."/>
        </authorList>
    </citation>
    <scope>NUCLEOTIDE SEQUENCE</scope>
    <source>
        <strain evidence="1">CH-1</strain>
    </source>
</reference>
<dbReference type="EMBL" id="AP018359">
    <property type="protein sequence ID" value="BBA44314.1"/>
    <property type="molecule type" value="Genomic_DNA"/>
</dbReference>
<dbReference type="Proteomes" id="UP000664048">
    <property type="component" value="Unassembled WGS sequence"/>
</dbReference>
<gene>
    <name evidence="1" type="ORF">BCCH1_68170</name>
    <name evidence="3" type="ORF">J4M89_18475</name>
    <name evidence="2" type="ORF">JIN94_24930</name>
    <name evidence="4" type="ORF">LXE91_34915</name>
</gene>
<reference evidence="2" key="3">
    <citation type="submission" date="2021-01" db="EMBL/GenBank/DDBJ databases">
        <title>Outbreak of Burkholderia contaminns endophthalmitis traced to a clinical ventilation system.</title>
        <authorList>
            <person name="Lipuma J."/>
            <person name="Spilker T."/>
            <person name="Kratholm J."/>
        </authorList>
    </citation>
    <scope>NUCLEOTIDE SEQUENCE</scope>
    <source>
        <strain evidence="2">HI4954</strain>
    </source>
</reference>
<reference evidence="1" key="1">
    <citation type="journal article" date="2016" name="Biosci. Biotechnol. Biochem.">
        <title>Bioconversion of AHX to AOH by resting cells of Burkholderia contaminans CH-1.</title>
        <authorList>
            <person name="Choi J.H."/>
            <person name="Kikuchi A."/>
            <person name="Pumkaeo P."/>
            <person name="Hirai H."/>
            <person name="Tokuyama S."/>
            <person name="Kawagishi H."/>
        </authorList>
    </citation>
    <scope>NUCLEOTIDE SEQUENCE</scope>
    <source>
        <strain evidence="1">CH-1</strain>
    </source>
</reference>
<evidence type="ECO:0000313" key="6">
    <source>
        <dbReference type="Proteomes" id="UP001220209"/>
    </source>
</evidence>
<sequence length="364" mass="39803">MPDIFIWKPNENQTYSMPGTNELSAPSFDKEAGKSFSMIAPAGTLTLLSRQSSVWGGSFDNDIPPVEIDLRSGTLVMRGISGDARGVDFTMGPYPHKFIGHPFVNFRIVDAAFEASRFDTVNAGGLVPPLLGMYIDLSLDLELAGASLYDVSCRLYASTKRLRVQGQSAVNVRAEEIVLTFSEYAVLPAALPRGPGNDYSLHMESTGGKMEIAESRLAFGKRAKSAMTSKQITLRKSVRVWAQDDANAKFVTDAVEFYDSASTATFSISDNANVEFDTYSGGKPFDFLSNKTYPQGLFNFQSTPDSKPTGKFTFYGAGSAFDQSAMLHKQVIAIDGVPQSNDQQLRFEYVRVGNTQNMVVSLKK</sequence>
<evidence type="ECO:0000313" key="4">
    <source>
        <dbReference type="EMBL" id="WFN23130.1"/>
    </source>
</evidence>
<proteinExistence type="predicted"/>
<dbReference type="OrthoDB" id="9030557at2"/>
<name>A0A250LIC9_9BURK</name>
<reference evidence="4 6" key="5">
    <citation type="submission" date="2021-12" db="EMBL/GenBank/DDBJ databases">
        <title>Genomic and phenotypic characterization of three Burkholderia contaminans isolates recovered from different sources.</title>
        <authorList>
            <person name="Lopez De Volder A."/>
            <person name="Fan Y."/>
            <person name="Nunvar J."/>
            <person name="Herrera T."/>
            <person name="Timp W."/>
            <person name="Degrossi J."/>
        </authorList>
    </citation>
    <scope>NUCLEOTIDE SEQUENCE [LARGE SCALE GENOMIC DNA]</scope>
    <source>
        <strain evidence="4 6">LMG 23361</strain>
    </source>
</reference>
<evidence type="ECO:0000313" key="3">
    <source>
        <dbReference type="EMBL" id="MBO1831362.1"/>
    </source>
</evidence>
<organism evidence="1">
    <name type="scientific">Burkholderia contaminans</name>
    <dbReference type="NCBI Taxonomy" id="488447"/>
    <lineage>
        <taxon>Bacteria</taxon>
        <taxon>Pseudomonadati</taxon>
        <taxon>Pseudomonadota</taxon>
        <taxon>Betaproteobacteria</taxon>
        <taxon>Burkholderiales</taxon>
        <taxon>Burkholderiaceae</taxon>
        <taxon>Burkholderia</taxon>
        <taxon>Burkholderia cepacia complex</taxon>
    </lineage>
</organism>
<dbReference type="AlphaFoldDB" id="A0A250LIC9"/>
<evidence type="ECO:0000313" key="1">
    <source>
        <dbReference type="EMBL" id="BBA44314.1"/>
    </source>
</evidence>
<dbReference type="GeneID" id="93195055"/>
<evidence type="ECO:0000313" key="5">
    <source>
        <dbReference type="Proteomes" id="UP000664048"/>
    </source>
</evidence>
<protein>
    <submittedName>
        <fullName evidence="1">Uncharacterized protein</fullName>
    </submittedName>
</protein>
<dbReference type="RefSeq" id="WP_135370811.1">
    <property type="nucleotide sequence ID" value="NZ_AP018359.1"/>
</dbReference>
<evidence type="ECO:0000313" key="2">
    <source>
        <dbReference type="EMBL" id="MBK1933140.1"/>
    </source>
</evidence>
<dbReference type="Proteomes" id="UP001220209">
    <property type="component" value="Chromosome 3"/>
</dbReference>
<accession>A0A250LIC9</accession>